<keyword evidence="3" id="KW-1185">Reference proteome</keyword>
<dbReference type="EMBL" id="JAQHRD010000002">
    <property type="protein sequence ID" value="KAJ6443822.1"/>
    <property type="molecule type" value="Genomic_DNA"/>
</dbReference>
<proteinExistence type="predicted"/>
<feature type="region of interest" description="Disordered" evidence="1">
    <location>
        <begin position="27"/>
        <end position="51"/>
    </location>
</feature>
<feature type="region of interest" description="Disordered" evidence="1">
    <location>
        <begin position="80"/>
        <end position="102"/>
    </location>
</feature>
<dbReference type="AlphaFoldDB" id="A0AB34FZG3"/>
<accession>A0AB34FZG3</accession>
<reference evidence="2" key="1">
    <citation type="submission" date="2023-01" db="EMBL/GenBank/DDBJ databases">
        <title>The growth and conidiation of Purpureocillium lavendulum are regulated by nitrogen source and histone H3K14 acetylation.</title>
        <authorList>
            <person name="Tang P."/>
            <person name="Han J."/>
            <person name="Zhang C."/>
            <person name="Tang P."/>
            <person name="Qi F."/>
            <person name="Zhang K."/>
            <person name="Liang L."/>
        </authorList>
    </citation>
    <scope>NUCLEOTIDE SEQUENCE</scope>
    <source>
        <strain evidence="2">YMF1.00683</strain>
    </source>
</reference>
<evidence type="ECO:0000313" key="2">
    <source>
        <dbReference type="EMBL" id="KAJ6443822.1"/>
    </source>
</evidence>
<gene>
    <name evidence="2" type="ORF">O9K51_02208</name>
</gene>
<organism evidence="2 3">
    <name type="scientific">Purpureocillium lavendulum</name>
    <dbReference type="NCBI Taxonomy" id="1247861"/>
    <lineage>
        <taxon>Eukaryota</taxon>
        <taxon>Fungi</taxon>
        <taxon>Dikarya</taxon>
        <taxon>Ascomycota</taxon>
        <taxon>Pezizomycotina</taxon>
        <taxon>Sordariomycetes</taxon>
        <taxon>Hypocreomycetidae</taxon>
        <taxon>Hypocreales</taxon>
        <taxon>Ophiocordycipitaceae</taxon>
        <taxon>Purpureocillium</taxon>
    </lineage>
</organism>
<comment type="caution">
    <text evidence="2">The sequence shown here is derived from an EMBL/GenBank/DDBJ whole genome shotgun (WGS) entry which is preliminary data.</text>
</comment>
<evidence type="ECO:0000313" key="3">
    <source>
        <dbReference type="Proteomes" id="UP001163105"/>
    </source>
</evidence>
<sequence>MDQLCLSKAEADSLECSLPRTYRGLDGQKAQAAARGPGQKDTCEGLPDSSAKRVRRLVSQPQNDAVDGISAAVGVAVVRGEEHKARKANGAGSSKAERDDDL</sequence>
<protein>
    <submittedName>
        <fullName evidence="2">Uncharacterized protein</fullName>
    </submittedName>
</protein>
<dbReference type="Proteomes" id="UP001163105">
    <property type="component" value="Unassembled WGS sequence"/>
</dbReference>
<evidence type="ECO:0000256" key="1">
    <source>
        <dbReference type="SAM" id="MobiDB-lite"/>
    </source>
</evidence>
<name>A0AB34FZG3_9HYPO</name>